<dbReference type="GO" id="GO:0016282">
    <property type="term" value="C:eukaryotic 43S preinitiation complex"/>
    <property type="evidence" value="ECO:0007669"/>
    <property type="project" value="UniProtKB-UniRule"/>
</dbReference>
<dbReference type="PANTHER" id="PTHR13937">
    <property type="entry name" value="EUKARYOTIC TRANSLATION INITATION FACTOR 3, SUBUNIT 8 EIF3S8 -RELATED"/>
    <property type="match status" value="1"/>
</dbReference>
<dbReference type="GO" id="GO:0003723">
    <property type="term" value="F:RNA binding"/>
    <property type="evidence" value="ECO:0007669"/>
    <property type="project" value="InterPro"/>
</dbReference>
<dbReference type="InterPro" id="IPR027516">
    <property type="entry name" value="EIF3C"/>
</dbReference>
<dbReference type="InterPro" id="IPR036390">
    <property type="entry name" value="WH_DNA-bd_sf"/>
</dbReference>
<dbReference type="Pfam" id="PF01399">
    <property type="entry name" value="PCI"/>
    <property type="match status" value="1"/>
</dbReference>
<dbReference type="OrthoDB" id="29647at2759"/>
<dbReference type="EMBL" id="NWUJ01000014">
    <property type="protein sequence ID" value="PFH31625.1"/>
    <property type="molecule type" value="Genomic_DNA"/>
</dbReference>
<dbReference type="GO" id="GO:0001732">
    <property type="term" value="P:formation of cytoplasmic translation initiation complex"/>
    <property type="evidence" value="ECO:0007669"/>
    <property type="project" value="UniProtKB-UniRule"/>
</dbReference>
<dbReference type="KEGG" id="bbes:BESB_025990"/>
<dbReference type="AlphaFoldDB" id="A0A2A9M0W5"/>
<keyword evidence="2 4" id="KW-0396">Initiation factor</keyword>
<feature type="region of interest" description="Disordered" evidence="5">
    <location>
        <begin position="1"/>
        <end position="65"/>
    </location>
</feature>
<dbReference type="SMART" id="SM00088">
    <property type="entry name" value="PINT"/>
    <property type="match status" value="1"/>
</dbReference>
<dbReference type="GO" id="GO:0005852">
    <property type="term" value="C:eukaryotic translation initiation factor 3 complex"/>
    <property type="evidence" value="ECO:0007669"/>
    <property type="project" value="UniProtKB-UniRule"/>
</dbReference>
<comment type="similarity">
    <text evidence="4">Belongs to the eIF-3 subunit C family.</text>
</comment>
<dbReference type="GO" id="GO:0003743">
    <property type="term" value="F:translation initiation factor activity"/>
    <property type="evidence" value="ECO:0007669"/>
    <property type="project" value="UniProtKB-UniRule"/>
</dbReference>
<dbReference type="HAMAP" id="MF_03002">
    <property type="entry name" value="eIF3c"/>
    <property type="match status" value="1"/>
</dbReference>
<dbReference type="GO" id="GO:0031369">
    <property type="term" value="F:translation initiation factor binding"/>
    <property type="evidence" value="ECO:0007669"/>
    <property type="project" value="InterPro"/>
</dbReference>
<feature type="compositionally biased region" description="Gly residues" evidence="5">
    <location>
        <begin position="919"/>
        <end position="946"/>
    </location>
</feature>
<keyword evidence="1 4" id="KW-0963">Cytoplasm</keyword>
<feature type="region of interest" description="Disordered" evidence="5">
    <location>
        <begin position="171"/>
        <end position="309"/>
    </location>
</feature>
<feature type="compositionally biased region" description="Acidic residues" evidence="5">
    <location>
        <begin position="187"/>
        <end position="218"/>
    </location>
</feature>
<keyword evidence="8" id="KW-1185">Reference proteome</keyword>
<dbReference type="Proteomes" id="UP000224006">
    <property type="component" value="Unassembled WGS sequence"/>
</dbReference>
<comment type="caution">
    <text evidence="7">The sequence shown here is derived from an EMBL/GenBank/DDBJ whole genome shotgun (WGS) entry which is preliminary data.</text>
</comment>
<organism evidence="7 8">
    <name type="scientific">Besnoitia besnoiti</name>
    <name type="common">Apicomplexan protozoan</name>
    <dbReference type="NCBI Taxonomy" id="94643"/>
    <lineage>
        <taxon>Eukaryota</taxon>
        <taxon>Sar</taxon>
        <taxon>Alveolata</taxon>
        <taxon>Apicomplexa</taxon>
        <taxon>Conoidasida</taxon>
        <taxon>Coccidia</taxon>
        <taxon>Eucoccidiorida</taxon>
        <taxon>Eimeriorina</taxon>
        <taxon>Sarcocystidae</taxon>
        <taxon>Besnoitia</taxon>
    </lineage>
</organism>
<evidence type="ECO:0000256" key="4">
    <source>
        <dbReference type="HAMAP-Rule" id="MF_03002"/>
    </source>
</evidence>
<dbReference type="RefSeq" id="XP_029215634.1">
    <property type="nucleotide sequence ID" value="XM_029361279.1"/>
</dbReference>
<evidence type="ECO:0000256" key="2">
    <source>
        <dbReference type="ARBA" id="ARBA00022540"/>
    </source>
</evidence>
<dbReference type="GeneID" id="40307651"/>
<evidence type="ECO:0000256" key="5">
    <source>
        <dbReference type="SAM" id="MobiDB-lite"/>
    </source>
</evidence>
<evidence type="ECO:0000256" key="1">
    <source>
        <dbReference type="ARBA" id="ARBA00022490"/>
    </source>
</evidence>
<evidence type="ECO:0000313" key="8">
    <source>
        <dbReference type="Proteomes" id="UP000224006"/>
    </source>
</evidence>
<feature type="compositionally biased region" description="Basic residues" evidence="5">
    <location>
        <begin position="278"/>
        <end position="290"/>
    </location>
</feature>
<name>A0A2A9M0W5_BESBE</name>
<accession>A0A2A9M0W5</accession>
<comment type="subunit">
    <text evidence="4">Component of the eukaryotic translation initiation factor 3 (eIF-3) complex.</text>
</comment>
<dbReference type="SUPFAM" id="SSF46785">
    <property type="entry name" value="Winged helix' DNA-binding domain"/>
    <property type="match status" value="1"/>
</dbReference>
<dbReference type="Pfam" id="PF05470">
    <property type="entry name" value="eIF-3c_N"/>
    <property type="match status" value="1"/>
</dbReference>
<dbReference type="STRING" id="94643.A0A2A9M0W5"/>
<feature type="compositionally biased region" description="Acidic residues" evidence="5">
    <location>
        <begin position="230"/>
        <end position="245"/>
    </location>
</feature>
<comment type="function">
    <text evidence="4">Component of the eukaryotic translation initiation factor 3 (eIF-3) complex, which is involved in protein synthesis of a specialized repertoire of mRNAs and, together with other initiation factors, stimulates binding of mRNA and methionyl-tRNAi to the 40S ribosome. The eIF-3 complex specifically targets and initiates translation of a subset of mRNAs involved in cell proliferation.</text>
</comment>
<reference evidence="7 8" key="1">
    <citation type="submission" date="2017-09" db="EMBL/GenBank/DDBJ databases">
        <title>Genome sequencing of Besnoitia besnoiti strain Bb-Ger1.</title>
        <authorList>
            <person name="Schares G."/>
            <person name="Venepally P."/>
            <person name="Lorenzi H.A."/>
        </authorList>
    </citation>
    <scope>NUCLEOTIDE SEQUENCE [LARGE SCALE GENOMIC DNA]</scope>
    <source>
        <strain evidence="7 8">Bb-Ger1</strain>
    </source>
</reference>
<evidence type="ECO:0000259" key="6">
    <source>
        <dbReference type="PROSITE" id="PS50250"/>
    </source>
</evidence>
<gene>
    <name evidence="7" type="ORF">BESB_025990</name>
</gene>
<proteinExistence type="inferred from homology"/>
<keyword evidence="3 4" id="KW-0648">Protein biosynthesis</keyword>
<feature type="compositionally biased region" description="Basic and acidic residues" evidence="5">
    <location>
        <begin position="892"/>
        <end position="905"/>
    </location>
</feature>
<dbReference type="VEuPathDB" id="ToxoDB:BESB_025990"/>
<dbReference type="InterPro" id="IPR008905">
    <property type="entry name" value="EIF3C_N_dom"/>
</dbReference>
<evidence type="ECO:0000313" key="7">
    <source>
        <dbReference type="EMBL" id="PFH31625.1"/>
    </source>
</evidence>
<feature type="compositionally biased region" description="Low complexity" evidence="5">
    <location>
        <begin position="16"/>
        <end position="34"/>
    </location>
</feature>
<comment type="subcellular location">
    <subcellularLocation>
        <location evidence="4">Cytoplasm</location>
    </subcellularLocation>
</comment>
<protein>
    <recommendedName>
        <fullName evidence="4">Eukaryotic translation initiation factor 3 subunit C</fullName>
        <shortName evidence="4">eIF3c</shortName>
    </recommendedName>
    <alternativeName>
        <fullName evidence="4">Eukaryotic translation initiation factor 3 subunit 8</fullName>
    </alternativeName>
</protein>
<evidence type="ECO:0000256" key="3">
    <source>
        <dbReference type="ARBA" id="ARBA00022917"/>
    </source>
</evidence>
<dbReference type="GO" id="GO:0033290">
    <property type="term" value="C:eukaryotic 48S preinitiation complex"/>
    <property type="evidence" value="ECO:0007669"/>
    <property type="project" value="UniProtKB-UniRule"/>
</dbReference>
<dbReference type="InterPro" id="IPR000717">
    <property type="entry name" value="PCI_dom"/>
</dbReference>
<dbReference type="PROSITE" id="PS50250">
    <property type="entry name" value="PCI"/>
    <property type="match status" value="1"/>
</dbReference>
<dbReference type="PANTHER" id="PTHR13937:SF0">
    <property type="entry name" value="EUKARYOTIC TRANSLATION INITIATION FACTOR 3 SUBUNIT C-RELATED"/>
    <property type="match status" value="1"/>
</dbReference>
<feature type="region of interest" description="Disordered" evidence="5">
    <location>
        <begin position="892"/>
        <end position="986"/>
    </location>
</feature>
<sequence>MQSKFWAAGSDDSEESGFTSSESEGEQEQQTQQGTAGGEAARRPVVASRWAAADTSSSDDEGGRVVKSLKDRRWTAMREIIRQMKNHMKIADFSELYKDYESLVRALQKSQQIVDQEGLPSFFVRILVELESFLEEKHRDKEAFKKLSKAKATAFNTLRAKVRKTNEQWQDKVDACKADPSQFESSDSNDDDGFDSDDSSDLSELSDESSSEEEDSDEEKPKRKAKHDGDEDSEEDSDDDSEWSDSEASSLSSGEETDKHKAAMAKWGLRSESDKKSKTAKKKTAKRVSSKTKDEGGVTTPRGGEAGAPEFSVKDMESLFDTTDLNSDIIRKRVLMVAEKRGRRGVDRLEQTRILKRLAELAALVGPQSELEVLGHLISAEFDTTSGVFACLTSSIWLDVFHQLERVLSLLEEGVKKAQDSGKPQGLSVYVLVPTIVTSSDAVEAAVNAPDAQTVSAGILTSFVERLDDELMKSLQFTDVHSEEYKERLGQSVDMMAVLCRAWVHLAGCRCKAQAATLALRINEHMHYKHDLIAASMWELIRKRVPAEVAQKLPDEATKPSDFVQCLTDLVFESESPRERTRALLHLAYSRALHDDYYKARDLLHTPNVQELALQTDTQTQILYNRDLVQLGLCAFRNGLINEAHSCLSEVCPKHKELLAQGLSNLKNVECTPEQERAEKRRLLPYHMHISMELIEGAHNICAMLIEVPHMAHDPFEHRKRPISKHFRRMLETYDRQAFLGPPENARETIMAATKALQKGDWKECCRFVFSLGIWEKLMNATEIQEMLKKKVKQEAMRTYIFTYLTLYDSFSISQLCGMFELPESTVHSIVSKMMINEEIHASWDESSQFILISRVERTRLQQLASTLAENLNNAVEQNELTLNMKNPKFALSHDRRFQRGDGPGDRFGWGGRDREGDGGAGGPGGRRFGRGGRGGFGPGRGAGRGGRGRGRGGLRAGGGRTWMGDRSEGGNWNAGGDRWSGRQKY</sequence>
<feature type="domain" description="PCI" evidence="6">
    <location>
        <begin position="686"/>
        <end position="858"/>
    </location>
</feature>